<accession>A0A5B8UA49</accession>
<dbReference type="Proteomes" id="UP000321805">
    <property type="component" value="Chromosome"/>
</dbReference>
<feature type="chain" id="PRO_5022884792" evidence="1">
    <location>
        <begin position="26"/>
        <end position="376"/>
    </location>
</feature>
<protein>
    <submittedName>
        <fullName evidence="2">Uncharacterized protein</fullName>
    </submittedName>
</protein>
<proteinExistence type="predicted"/>
<name>A0A5B8UA49_9ACTN</name>
<dbReference type="RefSeq" id="WP_146922209.1">
    <property type="nucleotide sequence ID" value="NZ_CP042430.1"/>
</dbReference>
<dbReference type="KEGG" id="bsol:FSW04_21255"/>
<dbReference type="SUPFAM" id="SSF50969">
    <property type="entry name" value="YVTN repeat-like/Quinoprotein amine dehydrogenase"/>
    <property type="match status" value="1"/>
</dbReference>
<keyword evidence="1" id="KW-0732">Signal</keyword>
<dbReference type="InterPro" id="IPR011044">
    <property type="entry name" value="Quino_amine_DH_bsu"/>
</dbReference>
<evidence type="ECO:0000256" key="1">
    <source>
        <dbReference type="SAM" id="SignalP"/>
    </source>
</evidence>
<reference evidence="2 3" key="1">
    <citation type="journal article" date="2018" name="J. Microbiol.">
        <title>Baekduia soli gen. nov., sp. nov., a novel bacterium isolated from the soil of Baekdu Mountain and proposal of a novel family name, Baekduiaceae fam. nov.</title>
        <authorList>
            <person name="An D.S."/>
            <person name="Siddiqi M.Z."/>
            <person name="Kim K.H."/>
            <person name="Yu H.S."/>
            <person name="Im W.T."/>
        </authorList>
    </citation>
    <scope>NUCLEOTIDE SEQUENCE [LARGE SCALE GENOMIC DNA]</scope>
    <source>
        <strain evidence="2 3">BR7-21</strain>
    </source>
</reference>
<evidence type="ECO:0000313" key="3">
    <source>
        <dbReference type="Proteomes" id="UP000321805"/>
    </source>
</evidence>
<dbReference type="AlphaFoldDB" id="A0A5B8UA49"/>
<feature type="signal peptide" evidence="1">
    <location>
        <begin position="1"/>
        <end position="25"/>
    </location>
</feature>
<keyword evidence="3" id="KW-1185">Reference proteome</keyword>
<gene>
    <name evidence="2" type="ORF">FSW04_21255</name>
</gene>
<organism evidence="2 3">
    <name type="scientific">Baekduia soli</name>
    <dbReference type="NCBI Taxonomy" id="496014"/>
    <lineage>
        <taxon>Bacteria</taxon>
        <taxon>Bacillati</taxon>
        <taxon>Actinomycetota</taxon>
        <taxon>Thermoleophilia</taxon>
        <taxon>Solirubrobacterales</taxon>
        <taxon>Baekduiaceae</taxon>
        <taxon>Baekduia</taxon>
    </lineage>
</organism>
<evidence type="ECO:0000313" key="2">
    <source>
        <dbReference type="EMBL" id="QEC49844.1"/>
    </source>
</evidence>
<sequence>MRPLTSLPTALAVAAALAVPAAAGAATDFTGVTATGDVATFTNQSAGGLMTLAHGAGLTAGARVVGLDTAPGGRLLALDTTGRISQLDTGTGRFTALFGGTPVLPGVPDGGAVTFSVAADGATALVVAGGNASQVDLATGAAAATTVPGYAAGDASAGRTPALAVDRLPDGRLIGLDGTAGDAVLQSDAGLGSLPAARVPQGGQTTATVAPDGSAWGVRRILLKGSTANQSFLVRLDPSRGAVPTGYFFQRPFQAIAATGTSPDVTGKPKATIKVAARQSLRDIRRHGGLRVSVTSAVPGQKIASARVGGRSAGFGSDLGELPATRAKVITLDASTAQLCRIKVGSHVRVHVSVHGLARPMSSTIVTSDRVVTITR</sequence>
<dbReference type="EMBL" id="CP042430">
    <property type="protein sequence ID" value="QEC49844.1"/>
    <property type="molecule type" value="Genomic_DNA"/>
</dbReference>